<feature type="binding site" evidence="6">
    <location>
        <position position="363"/>
    </location>
    <ligand>
        <name>alpha-maltose 1-phosphate</name>
        <dbReference type="ChEBI" id="CHEBI:63576"/>
    </ligand>
</feature>
<feature type="binding site" evidence="6">
    <location>
        <position position="494"/>
    </location>
    <ligand>
        <name>alpha-maltose 1-phosphate</name>
        <dbReference type="ChEBI" id="CHEBI:63576"/>
    </ligand>
</feature>
<dbReference type="PANTHER" id="PTHR47786:SF2">
    <property type="entry name" value="GLYCOSYL HYDROLASE FAMILY 13 CATALYTIC DOMAIN-CONTAINING PROTEIN"/>
    <property type="match status" value="1"/>
</dbReference>
<feature type="compositionally biased region" description="Low complexity" evidence="7">
    <location>
        <begin position="21"/>
        <end position="60"/>
    </location>
</feature>
<evidence type="ECO:0000259" key="8">
    <source>
        <dbReference type="SMART" id="SM00642"/>
    </source>
</evidence>
<dbReference type="InterPro" id="IPR006047">
    <property type="entry name" value="GH13_cat_dom"/>
</dbReference>
<dbReference type="CDD" id="cd11344">
    <property type="entry name" value="AmyAc_GlgE_like"/>
    <property type="match status" value="1"/>
</dbReference>
<gene>
    <name evidence="9" type="primary">glgE1</name>
    <name evidence="6" type="synonym">glgE</name>
    <name evidence="9" type="ORF">EHYA_02769</name>
</gene>
<dbReference type="Gene3D" id="2.60.40.1180">
    <property type="entry name" value="Golgi alpha-mannosidase II"/>
    <property type="match status" value="1"/>
</dbReference>
<dbReference type="EMBL" id="BIFH01000017">
    <property type="protein sequence ID" value="GCD95100.1"/>
    <property type="molecule type" value="Genomic_DNA"/>
</dbReference>
<keyword evidence="3 6" id="KW-0808">Transferase</keyword>
<evidence type="ECO:0000256" key="5">
    <source>
        <dbReference type="ARBA" id="ARBA00048735"/>
    </source>
</evidence>
<dbReference type="Proteomes" id="UP000286931">
    <property type="component" value="Unassembled WGS sequence"/>
</dbReference>
<dbReference type="GO" id="GO:0004553">
    <property type="term" value="F:hydrolase activity, hydrolyzing O-glycosyl compounds"/>
    <property type="evidence" value="ECO:0007669"/>
    <property type="project" value="InterPro"/>
</dbReference>
<keyword evidence="4 6" id="KW-0119">Carbohydrate metabolism</keyword>
<name>A0A401YKG0_9ACTN</name>
<dbReference type="InterPro" id="IPR013783">
    <property type="entry name" value="Ig-like_fold"/>
</dbReference>
<keyword evidence="10" id="KW-1185">Reference proteome</keyword>
<dbReference type="InterPro" id="IPR021828">
    <property type="entry name" value="GlgE_dom_N/S"/>
</dbReference>
<accession>A0A401YKG0</accession>
<organism evidence="9 10">
    <name type="scientific">Embleya hyalina</name>
    <dbReference type="NCBI Taxonomy" id="516124"/>
    <lineage>
        <taxon>Bacteria</taxon>
        <taxon>Bacillati</taxon>
        <taxon>Actinomycetota</taxon>
        <taxon>Actinomycetes</taxon>
        <taxon>Kitasatosporales</taxon>
        <taxon>Streptomycetaceae</taxon>
        <taxon>Embleya</taxon>
    </lineage>
</organism>
<dbReference type="AlphaFoldDB" id="A0A401YKG0"/>
<dbReference type="HAMAP" id="MF_02124">
    <property type="entry name" value="GlgE"/>
    <property type="match status" value="1"/>
</dbReference>
<feature type="compositionally biased region" description="Low complexity" evidence="7">
    <location>
        <begin position="95"/>
        <end position="110"/>
    </location>
</feature>
<feature type="active site" description="Proton donor" evidence="6">
    <location>
        <position position="522"/>
    </location>
</feature>
<evidence type="ECO:0000256" key="6">
    <source>
        <dbReference type="HAMAP-Rule" id="MF_02124"/>
    </source>
</evidence>
<dbReference type="InterPro" id="IPR026585">
    <property type="entry name" value="GlgE"/>
</dbReference>
<dbReference type="InterPro" id="IPR017853">
    <property type="entry name" value="GH"/>
</dbReference>
<dbReference type="Pfam" id="PF21702">
    <property type="entry name" value="GLGE_C"/>
    <property type="match status" value="1"/>
</dbReference>
<dbReference type="Gene3D" id="1.20.58.80">
    <property type="entry name" value="Phosphotransferase system, lactose/cellobiose-type IIA subunit"/>
    <property type="match status" value="1"/>
</dbReference>
<sequence>MTSSAGKDPGGARAPRAGQVAADEAAARKTTAGGSRAARAAAAPADTTATSTAAKSPARAGKSGRTEGAANAGGDTSGGRDGRDRSGGATGTGGSAAPARPARPTAPRIGRIPIIDVEPVVDGGTRPVRAIPGETFHVGATVFREGHGAVAAGVVLRDPRGRAGALTPMVPGTPGTDRMHATVTPTAEGMWSYTVEAWGDPIATWRHAAGIKIPAGLEVGLVLEEGAQLLERAAAGVPKKDGRRAVVLAAVDALRDETRSPAERLAAARSADLDEVLARHPLRESVTSSARHPLRVERERALYGAWYEFFPRSEGAVVDPTGVRPPRSGTFRTAMERLPQVAAMGFDVVYLPPIHPIGTAFRKGPNNTLVAGEHDPGSPWGIGSPEGGHDTIHPDLGTIEDFDAFVARARELRMEIALDFALQVSPDHPWVEKHPEWFRHRADGTIAFAENPPKKYQDIYPIDFDTDFEGLVEETLRVLRHWMAHGVRIFRVDNPHTKPVMFWEQVIATINTTDPDVLFLAEAFTRPAMMRTLAKVGFQQSYTYFTWRNGKDELQEYLTELTTGEASAYMRPNFFVNTPDILHAYLQYGGPAAFKVRALLAATLSPTWGVYAGFELYEHVAVKAGSEEYHDSEKYQLRPRDWAGAEREGRSLAPYITTLNRVRRRHPSLQRLRNLTFHHVDDDAVMAFSKRTRVGDVDDLVLVVVNLDPHHTHEATVHLDLPALGLDWQDTFAVHDEFTGAGYRWGRHNYVRLDPAHEPAHLFSVRRNSP</sequence>
<feature type="binding site" evidence="6">
    <location>
        <begin position="634"/>
        <end position="635"/>
    </location>
    <ligand>
        <name>alpha-maltose 1-phosphate</name>
        <dbReference type="ChEBI" id="CHEBI:63576"/>
    </ligand>
</feature>
<evidence type="ECO:0000256" key="4">
    <source>
        <dbReference type="ARBA" id="ARBA00023277"/>
    </source>
</evidence>
<protein>
    <recommendedName>
        <fullName evidence="6">Alpha-1,4-glucan:maltose-1-phosphate maltosyltransferase</fullName>
        <shortName evidence="6">GMPMT</shortName>
        <ecNumber evidence="6">2.4.99.16</ecNumber>
    </recommendedName>
    <alternativeName>
        <fullName evidence="6">(1-&gt;4)-alpha-D-glucan:maltose-1-phosphate alpha-D-maltosyltransferase</fullName>
    </alternativeName>
</protein>
<evidence type="ECO:0000256" key="1">
    <source>
        <dbReference type="ARBA" id="ARBA00011738"/>
    </source>
</evidence>
<dbReference type="PANTHER" id="PTHR47786">
    <property type="entry name" value="ALPHA-1,4-GLUCAN:MALTOSE-1-PHOSPHATE MALTOSYLTRANSFERASE"/>
    <property type="match status" value="1"/>
</dbReference>
<comment type="caution">
    <text evidence="9">The sequence shown here is derived from an EMBL/GenBank/DDBJ whole genome shotgun (WGS) entry which is preliminary data.</text>
</comment>
<keyword evidence="2 6" id="KW-0328">Glycosyltransferase</keyword>
<feature type="binding site" evidence="6">
    <location>
        <position position="423"/>
    </location>
    <ligand>
        <name>alpha-maltose 1-phosphate</name>
        <dbReference type="ChEBI" id="CHEBI:63576"/>
    </ligand>
</feature>
<reference evidence="9 10" key="1">
    <citation type="submission" date="2018-12" db="EMBL/GenBank/DDBJ databases">
        <title>Draft genome sequence of Embleya hyalina NBRC 13850T.</title>
        <authorList>
            <person name="Komaki H."/>
            <person name="Hosoyama A."/>
            <person name="Kimura A."/>
            <person name="Ichikawa N."/>
            <person name="Tamura T."/>
        </authorList>
    </citation>
    <scope>NUCLEOTIDE SEQUENCE [LARGE SCALE GENOMIC DNA]</scope>
    <source>
        <strain evidence="9 10">NBRC 13850</strain>
    </source>
</reference>
<dbReference type="Pfam" id="PF11896">
    <property type="entry name" value="GlgE_dom_N_S"/>
    <property type="match status" value="1"/>
</dbReference>
<feature type="region of interest" description="Disordered" evidence="7">
    <location>
        <begin position="1"/>
        <end position="110"/>
    </location>
</feature>
<comment type="catalytic activity">
    <reaction evidence="5 6">
        <text>alpha-maltose 1-phosphate + [(1-&gt;4)-alpha-D-glucosyl](n) = [(1-&gt;4)-alpha-D-glucosyl](n+2) + phosphate</text>
        <dbReference type="Rhea" id="RHEA:42692"/>
        <dbReference type="Rhea" id="RHEA-COMP:9584"/>
        <dbReference type="Rhea" id="RHEA-COMP:10183"/>
        <dbReference type="ChEBI" id="CHEBI:15444"/>
        <dbReference type="ChEBI" id="CHEBI:43474"/>
        <dbReference type="ChEBI" id="CHEBI:63576"/>
        <dbReference type="EC" id="2.4.99.16"/>
    </reaction>
</comment>
<feature type="active site" description="Nucleophile" evidence="6">
    <location>
        <position position="493"/>
    </location>
</feature>
<dbReference type="GO" id="GO:0016758">
    <property type="term" value="F:hexosyltransferase activity"/>
    <property type="evidence" value="ECO:0007669"/>
    <property type="project" value="UniProtKB-UniRule"/>
</dbReference>
<dbReference type="Gene3D" id="3.20.20.80">
    <property type="entry name" value="Glycosidases"/>
    <property type="match status" value="1"/>
</dbReference>
<dbReference type="Gene3D" id="2.60.40.10">
    <property type="entry name" value="Immunoglobulins"/>
    <property type="match status" value="1"/>
</dbReference>
<comment type="similarity">
    <text evidence="6">Belongs to the glycosyl hydrolase 13 family. GlgE subfamily.</text>
</comment>
<comment type="function">
    <text evidence="6">Maltosyltransferase that uses maltose 1-phosphate (M1P) as the sugar donor to elongate linear or branched alpha-(1-&gt;4)-glucans. Is involved in a branched alpha-glucan biosynthetic pathway from trehalose, together with TreS, Mak and GlgB.</text>
</comment>
<feature type="domain" description="Glycosyl hydrolase family 13 catalytic" evidence="8">
    <location>
        <begin position="304"/>
        <end position="663"/>
    </location>
</feature>
<feature type="site" description="Transition state stabilizer" evidence="6">
    <location>
        <position position="580"/>
    </location>
</feature>
<evidence type="ECO:0000313" key="9">
    <source>
        <dbReference type="EMBL" id="GCD95100.1"/>
    </source>
</evidence>
<comment type="subunit">
    <text evidence="1 6">Homodimer.</text>
</comment>
<evidence type="ECO:0000313" key="10">
    <source>
        <dbReference type="Proteomes" id="UP000286931"/>
    </source>
</evidence>
<evidence type="ECO:0000256" key="2">
    <source>
        <dbReference type="ARBA" id="ARBA00022676"/>
    </source>
</evidence>
<evidence type="ECO:0000256" key="7">
    <source>
        <dbReference type="SAM" id="MobiDB-lite"/>
    </source>
</evidence>
<evidence type="ECO:0000256" key="3">
    <source>
        <dbReference type="ARBA" id="ARBA00022679"/>
    </source>
</evidence>
<proteinExistence type="inferred from homology"/>
<dbReference type="EC" id="2.4.99.16" evidence="6"/>
<dbReference type="InterPro" id="IPR013780">
    <property type="entry name" value="Glyco_hydro_b"/>
</dbReference>
<dbReference type="GO" id="GO:0030979">
    <property type="term" value="P:alpha-glucan biosynthetic process"/>
    <property type="evidence" value="ECO:0007669"/>
    <property type="project" value="UniProtKB-UniRule"/>
</dbReference>
<dbReference type="RefSeq" id="WP_170222161.1">
    <property type="nucleotide sequence ID" value="NZ_BIFH01000017.1"/>
</dbReference>
<dbReference type="SUPFAM" id="SSF51445">
    <property type="entry name" value="(Trans)glycosidases"/>
    <property type="match status" value="1"/>
</dbReference>
<feature type="binding site" evidence="6">
    <location>
        <position position="458"/>
    </location>
    <ligand>
        <name>alpha-maltose 1-phosphate</name>
        <dbReference type="ChEBI" id="CHEBI:63576"/>
    </ligand>
</feature>
<dbReference type="SMART" id="SM00642">
    <property type="entry name" value="Aamy"/>
    <property type="match status" value="1"/>
</dbReference>
<dbReference type="InterPro" id="IPR049171">
    <property type="entry name" value="GLGE_C"/>
</dbReference>